<dbReference type="RefSeq" id="WP_345203438.1">
    <property type="nucleotide sequence ID" value="NZ_BAABHX010000003.1"/>
</dbReference>
<evidence type="ECO:0000313" key="2">
    <source>
        <dbReference type="Proteomes" id="UP001500353"/>
    </source>
</evidence>
<keyword evidence="2" id="KW-1185">Reference proteome</keyword>
<evidence type="ECO:0008006" key="3">
    <source>
        <dbReference type="Google" id="ProtNLM"/>
    </source>
</evidence>
<protein>
    <recommendedName>
        <fullName evidence="3">Lipoprotein</fullName>
    </recommendedName>
</protein>
<dbReference type="PROSITE" id="PS51257">
    <property type="entry name" value="PROKAR_LIPOPROTEIN"/>
    <property type="match status" value="1"/>
</dbReference>
<name>A0ABP9M8K8_9FLAO</name>
<evidence type="ECO:0000313" key="1">
    <source>
        <dbReference type="EMBL" id="GAA5092356.1"/>
    </source>
</evidence>
<comment type="caution">
    <text evidence="1">The sequence shown here is derived from an EMBL/GenBank/DDBJ whole genome shotgun (WGS) entry which is preliminary data.</text>
</comment>
<reference evidence="2" key="1">
    <citation type="journal article" date="2019" name="Int. J. Syst. Evol. Microbiol.">
        <title>The Global Catalogue of Microorganisms (GCM) 10K type strain sequencing project: providing services to taxonomists for standard genome sequencing and annotation.</title>
        <authorList>
            <consortium name="The Broad Institute Genomics Platform"/>
            <consortium name="The Broad Institute Genome Sequencing Center for Infectious Disease"/>
            <person name="Wu L."/>
            <person name="Ma J."/>
        </authorList>
    </citation>
    <scope>NUCLEOTIDE SEQUENCE [LARGE SCALE GENOMIC DNA]</scope>
    <source>
        <strain evidence="2">JCM 18019</strain>
    </source>
</reference>
<organism evidence="1 2">
    <name type="scientific">Chryseobacterium ginsengisoli</name>
    <dbReference type="NCBI Taxonomy" id="363853"/>
    <lineage>
        <taxon>Bacteria</taxon>
        <taxon>Pseudomonadati</taxon>
        <taxon>Bacteroidota</taxon>
        <taxon>Flavobacteriia</taxon>
        <taxon>Flavobacteriales</taxon>
        <taxon>Weeksellaceae</taxon>
        <taxon>Chryseobacterium group</taxon>
        <taxon>Chryseobacterium</taxon>
    </lineage>
</organism>
<sequence>MKKIIGIFLLLIFFSCEKEKTEFIQSKIDSTLVLIKNPLENDLILKKEIINFIKHKKKKLKKEDNGLSFYKYTSGTSYFLNNANYDGFGAKILSKNEDDNLAIFTVLKCRNDTTKFVGRLHFYGNAGIKNDLGEIDTLIYKCN</sequence>
<proteinExistence type="predicted"/>
<accession>A0ABP9M8K8</accession>
<dbReference type="Proteomes" id="UP001500353">
    <property type="component" value="Unassembled WGS sequence"/>
</dbReference>
<dbReference type="EMBL" id="BAABHX010000003">
    <property type="protein sequence ID" value="GAA5092356.1"/>
    <property type="molecule type" value="Genomic_DNA"/>
</dbReference>
<gene>
    <name evidence="1" type="ORF">GCM10023210_21150</name>
</gene>